<organism evidence="1 2">
    <name type="scientific">Anisodus acutangulus</name>
    <dbReference type="NCBI Taxonomy" id="402998"/>
    <lineage>
        <taxon>Eukaryota</taxon>
        <taxon>Viridiplantae</taxon>
        <taxon>Streptophyta</taxon>
        <taxon>Embryophyta</taxon>
        <taxon>Tracheophyta</taxon>
        <taxon>Spermatophyta</taxon>
        <taxon>Magnoliopsida</taxon>
        <taxon>eudicotyledons</taxon>
        <taxon>Gunneridae</taxon>
        <taxon>Pentapetalae</taxon>
        <taxon>asterids</taxon>
        <taxon>lamiids</taxon>
        <taxon>Solanales</taxon>
        <taxon>Solanaceae</taxon>
        <taxon>Solanoideae</taxon>
        <taxon>Hyoscyameae</taxon>
        <taxon>Anisodus</taxon>
    </lineage>
</organism>
<proteinExistence type="predicted"/>
<dbReference type="Proteomes" id="UP001152561">
    <property type="component" value="Unassembled WGS sequence"/>
</dbReference>
<protein>
    <submittedName>
        <fullName evidence="1">Uncharacterized protein</fullName>
    </submittedName>
</protein>
<comment type="caution">
    <text evidence="1">The sequence shown here is derived from an EMBL/GenBank/DDBJ whole genome shotgun (WGS) entry which is preliminary data.</text>
</comment>
<evidence type="ECO:0000313" key="2">
    <source>
        <dbReference type="Proteomes" id="UP001152561"/>
    </source>
</evidence>
<reference evidence="2" key="1">
    <citation type="journal article" date="2023" name="Proc. Natl. Acad. Sci. U.S.A.">
        <title>Genomic and structural basis for evolution of tropane alkaloid biosynthesis.</title>
        <authorList>
            <person name="Wanga Y.-J."/>
            <person name="Taina T."/>
            <person name="Yua J.-Y."/>
            <person name="Lia J."/>
            <person name="Xua B."/>
            <person name="Chenc J."/>
            <person name="D'Auriad J.C."/>
            <person name="Huanga J.-P."/>
            <person name="Huanga S.-X."/>
        </authorList>
    </citation>
    <scope>NUCLEOTIDE SEQUENCE [LARGE SCALE GENOMIC DNA]</scope>
    <source>
        <strain evidence="2">cv. KIB-2019</strain>
    </source>
</reference>
<name>A0A9Q1MFQ5_9SOLA</name>
<gene>
    <name evidence="1" type="ORF">K7X08_002896</name>
</gene>
<sequence length="82" mass="9181">MMEEFEELDKILADTSCANIPPTGSAKGKNITATYLYSNLVEHQMPSLNSMIQRHQLLQKKVIDQKQQAVGILNSCPVMQAF</sequence>
<accession>A0A9Q1MFQ5</accession>
<keyword evidence="2" id="KW-1185">Reference proteome</keyword>
<dbReference type="AlphaFoldDB" id="A0A9Q1MFQ5"/>
<evidence type="ECO:0000313" key="1">
    <source>
        <dbReference type="EMBL" id="KAJ8557271.1"/>
    </source>
</evidence>
<dbReference type="EMBL" id="JAJAGQ010000007">
    <property type="protein sequence ID" value="KAJ8557271.1"/>
    <property type="molecule type" value="Genomic_DNA"/>
</dbReference>